<feature type="compositionally biased region" description="Low complexity" evidence="1">
    <location>
        <begin position="58"/>
        <end position="75"/>
    </location>
</feature>
<keyword evidence="3" id="KW-1185">Reference proteome</keyword>
<proteinExistence type="predicted"/>
<dbReference type="AlphaFoldDB" id="A0A3S1BEJ3"/>
<feature type="region of interest" description="Disordered" evidence="1">
    <location>
        <begin position="134"/>
        <end position="203"/>
    </location>
</feature>
<name>A0A3S1BEJ3_ELYCH</name>
<evidence type="ECO:0000313" key="3">
    <source>
        <dbReference type="Proteomes" id="UP000271974"/>
    </source>
</evidence>
<feature type="region of interest" description="Disordered" evidence="1">
    <location>
        <begin position="58"/>
        <end position="94"/>
    </location>
</feature>
<gene>
    <name evidence="2" type="ORF">EGW08_013268</name>
</gene>
<comment type="caution">
    <text evidence="2">The sequence shown here is derived from an EMBL/GenBank/DDBJ whole genome shotgun (WGS) entry which is preliminary data.</text>
</comment>
<protein>
    <submittedName>
        <fullName evidence="2">Uncharacterized protein</fullName>
    </submittedName>
</protein>
<feature type="region of interest" description="Disordered" evidence="1">
    <location>
        <begin position="1"/>
        <end position="20"/>
    </location>
</feature>
<sequence>MSVVLAAAPTQGIPPHSSPAKYYTSGTSAISASDANSIKLQASFAPVRADSNIFTGISGTSTSSSRSSSTASNASVDSGNDLKSESPSPVRLLENFHGGVKGMGVVFHNHNHNLHHQQQQQQLQQQQHHINVPTSGVKRKASDSSDTSSSGYSNHTSHTNHPNHYSQQLDNHNHNHFLGASKRGRLDSENTSFGSDSSPQQQRMPSAFGLLEGSEVTSVHILYI</sequence>
<dbReference type="Proteomes" id="UP000271974">
    <property type="component" value="Unassembled WGS sequence"/>
</dbReference>
<evidence type="ECO:0000256" key="1">
    <source>
        <dbReference type="SAM" id="MobiDB-lite"/>
    </source>
</evidence>
<feature type="compositionally biased region" description="Polar residues" evidence="1">
    <location>
        <begin position="189"/>
        <end position="203"/>
    </location>
</feature>
<evidence type="ECO:0000313" key="2">
    <source>
        <dbReference type="EMBL" id="RUS78966.1"/>
    </source>
</evidence>
<dbReference type="EMBL" id="RQTK01000479">
    <property type="protein sequence ID" value="RUS78966.1"/>
    <property type="molecule type" value="Genomic_DNA"/>
</dbReference>
<feature type="compositionally biased region" description="Low complexity" evidence="1">
    <location>
        <begin position="144"/>
        <end position="166"/>
    </location>
</feature>
<accession>A0A3S1BEJ3</accession>
<organism evidence="2 3">
    <name type="scientific">Elysia chlorotica</name>
    <name type="common">Eastern emerald elysia</name>
    <name type="synonym">Sea slug</name>
    <dbReference type="NCBI Taxonomy" id="188477"/>
    <lineage>
        <taxon>Eukaryota</taxon>
        <taxon>Metazoa</taxon>
        <taxon>Spiralia</taxon>
        <taxon>Lophotrochozoa</taxon>
        <taxon>Mollusca</taxon>
        <taxon>Gastropoda</taxon>
        <taxon>Heterobranchia</taxon>
        <taxon>Euthyneura</taxon>
        <taxon>Panpulmonata</taxon>
        <taxon>Sacoglossa</taxon>
        <taxon>Placobranchoidea</taxon>
        <taxon>Plakobranchidae</taxon>
        <taxon>Elysia</taxon>
    </lineage>
</organism>
<reference evidence="2 3" key="1">
    <citation type="submission" date="2019-01" db="EMBL/GenBank/DDBJ databases">
        <title>A draft genome assembly of the solar-powered sea slug Elysia chlorotica.</title>
        <authorList>
            <person name="Cai H."/>
            <person name="Li Q."/>
            <person name="Fang X."/>
            <person name="Li J."/>
            <person name="Curtis N.E."/>
            <person name="Altenburger A."/>
            <person name="Shibata T."/>
            <person name="Feng M."/>
            <person name="Maeda T."/>
            <person name="Schwartz J.A."/>
            <person name="Shigenobu S."/>
            <person name="Lundholm N."/>
            <person name="Nishiyama T."/>
            <person name="Yang H."/>
            <person name="Hasebe M."/>
            <person name="Li S."/>
            <person name="Pierce S.K."/>
            <person name="Wang J."/>
        </authorList>
    </citation>
    <scope>NUCLEOTIDE SEQUENCE [LARGE SCALE GENOMIC DNA]</scope>
    <source>
        <strain evidence="2">EC2010</strain>
        <tissue evidence="2">Whole organism of an adult</tissue>
    </source>
</reference>